<comment type="caution">
    <text evidence="1">The sequence shown here is derived from an EMBL/GenBank/DDBJ whole genome shotgun (WGS) entry which is preliminary data.</text>
</comment>
<dbReference type="Proteomes" id="UP000265566">
    <property type="component" value="Chromosome 6"/>
</dbReference>
<name>A0A396HH59_MEDTR</name>
<accession>A0A396HH59</accession>
<organism evidence="1 2">
    <name type="scientific">Medicago truncatula</name>
    <name type="common">Barrel medic</name>
    <name type="synonym">Medicago tribuloides</name>
    <dbReference type="NCBI Taxonomy" id="3880"/>
    <lineage>
        <taxon>Eukaryota</taxon>
        <taxon>Viridiplantae</taxon>
        <taxon>Streptophyta</taxon>
        <taxon>Embryophyta</taxon>
        <taxon>Tracheophyta</taxon>
        <taxon>Spermatophyta</taxon>
        <taxon>Magnoliopsida</taxon>
        <taxon>eudicotyledons</taxon>
        <taxon>Gunneridae</taxon>
        <taxon>Pentapetalae</taxon>
        <taxon>rosids</taxon>
        <taxon>fabids</taxon>
        <taxon>Fabales</taxon>
        <taxon>Fabaceae</taxon>
        <taxon>Papilionoideae</taxon>
        <taxon>50 kb inversion clade</taxon>
        <taxon>NPAAA clade</taxon>
        <taxon>Hologalegina</taxon>
        <taxon>IRL clade</taxon>
        <taxon>Trifolieae</taxon>
        <taxon>Medicago</taxon>
    </lineage>
</organism>
<sequence>METGNASLTQGVTQMTTQSSLSLSNDLLQIKNMTISDITQGGCMCYLG</sequence>
<protein>
    <submittedName>
        <fullName evidence="1">Uncharacterized protein</fullName>
    </submittedName>
</protein>
<reference evidence="2" key="1">
    <citation type="journal article" date="2018" name="Nat. Plants">
        <title>Whole-genome landscape of Medicago truncatula symbiotic genes.</title>
        <authorList>
            <person name="Pecrix Y."/>
            <person name="Staton S.E."/>
            <person name="Sallet E."/>
            <person name="Lelandais-Briere C."/>
            <person name="Moreau S."/>
            <person name="Carrere S."/>
            <person name="Blein T."/>
            <person name="Jardinaud M.F."/>
            <person name="Latrasse D."/>
            <person name="Zouine M."/>
            <person name="Zahm M."/>
            <person name="Kreplak J."/>
            <person name="Mayjonade B."/>
            <person name="Satge C."/>
            <person name="Perez M."/>
            <person name="Cauet S."/>
            <person name="Marande W."/>
            <person name="Chantry-Darmon C."/>
            <person name="Lopez-Roques C."/>
            <person name="Bouchez O."/>
            <person name="Berard A."/>
            <person name="Debelle F."/>
            <person name="Munos S."/>
            <person name="Bendahmane A."/>
            <person name="Berges H."/>
            <person name="Niebel A."/>
            <person name="Buitink J."/>
            <person name="Frugier F."/>
            <person name="Benhamed M."/>
            <person name="Crespi M."/>
            <person name="Gouzy J."/>
            <person name="Gamas P."/>
        </authorList>
    </citation>
    <scope>NUCLEOTIDE SEQUENCE [LARGE SCALE GENOMIC DNA]</scope>
    <source>
        <strain evidence="2">cv. Jemalong A17</strain>
    </source>
</reference>
<dbReference type="EMBL" id="PSQE01000006">
    <property type="protein sequence ID" value="RHN51928.1"/>
    <property type="molecule type" value="Genomic_DNA"/>
</dbReference>
<evidence type="ECO:0000313" key="1">
    <source>
        <dbReference type="EMBL" id="RHN51928.1"/>
    </source>
</evidence>
<dbReference type="Gramene" id="rna36501">
    <property type="protein sequence ID" value="RHN51928.1"/>
    <property type="gene ID" value="gene36501"/>
</dbReference>
<evidence type="ECO:0000313" key="2">
    <source>
        <dbReference type="Proteomes" id="UP000265566"/>
    </source>
</evidence>
<gene>
    <name evidence="1" type="ORF">MtrunA17_Chr6g0474621</name>
</gene>
<proteinExistence type="predicted"/>
<dbReference type="AlphaFoldDB" id="A0A396HH59"/>